<feature type="transmembrane region" description="Helical" evidence="9">
    <location>
        <begin position="278"/>
        <end position="299"/>
    </location>
</feature>
<feature type="compositionally biased region" description="Low complexity" evidence="8">
    <location>
        <begin position="11"/>
        <end position="25"/>
    </location>
</feature>
<dbReference type="InterPro" id="IPR020846">
    <property type="entry name" value="MFS_dom"/>
</dbReference>
<organism evidence="11 12">
    <name type="scientific">Actinotalea fermentans</name>
    <dbReference type="NCBI Taxonomy" id="43671"/>
    <lineage>
        <taxon>Bacteria</taxon>
        <taxon>Bacillati</taxon>
        <taxon>Actinomycetota</taxon>
        <taxon>Actinomycetes</taxon>
        <taxon>Micrococcales</taxon>
        <taxon>Cellulomonadaceae</taxon>
        <taxon>Actinotalea</taxon>
    </lineage>
</organism>
<feature type="transmembrane region" description="Helical" evidence="9">
    <location>
        <begin position="166"/>
        <end position="186"/>
    </location>
</feature>
<comment type="caution">
    <text evidence="11">The sequence shown here is derived from an EMBL/GenBank/DDBJ whole genome shotgun (WGS) entry which is preliminary data.</text>
</comment>
<evidence type="ECO:0000256" key="8">
    <source>
        <dbReference type="SAM" id="MobiDB-lite"/>
    </source>
</evidence>
<feature type="transmembrane region" description="Helical" evidence="9">
    <location>
        <begin position="339"/>
        <end position="360"/>
    </location>
</feature>
<feature type="transmembrane region" description="Helical" evidence="9">
    <location>
        <begin position="242"/>
        <end position="266"/>
    </location>
</feature>
<comment type="subcellular location">
    <subcellularLocation>
        <location evidence="1">Cell membrane</location>
        <topology evidence="1">Multi-pass membrane protein</topology>
    </subcellularLocation>
</comment>
<dbReference type="PANTHER" id="PTHR23502">
    <property type="entry name" value="MAJOR FACILITATOR SUPERFAMILY"/>
    <property type="match status" value="1"/>
</dbReference>
<feature type="transmembrane region" description="Helical" evidence="9">
    <location>
        <begin position="72"/>
        <end position="93"/>
    </location>
</feature>
<dbReference type="GO" id="GO:1990961">
    <property type="term" value="P:xenobiotic detoxification by transmembrane export across the plasma membrane"/>
    <property type="evidence" value="ECO:0007669"/>
    <property type="project" value="InterPro"/>
</dbReference>
<dbReference type="NCBIfam" id="TIGR00710">
    <property type="entry name" value="efflux_Bcr_CflA"/>
    <property type="match status" value="1"/>
</dbReference>
<feature type="transmembrane region" description="Helical" evidence="9">
    <location>
        <begin position="367"/>
        <end position="385"/>
    </location>
</feature>
<dbReference type="InterPro" id="IPR004812">
    <property type="entry name" value="Efflux_drug-R_Bcr/CmlA"/>
</dbReference>
<dbReference type="Gene3D" id="1.20.1720.10">
    <property type="entry name" value="Multidrug resistance protein D"/>
    <property type="match status" value="1"/>
</dbReference>
<dbReference type="InterPro" id="IPR011701">
    <property type="entry name" value="MFS"/>
</dbReference>
<keyword evidence="4" id="KW-1003">Cell membrane</keyword>
<dbReference type="PANTHER" id="PTHR23502:SF132">
    <property type="entry name" value="POLYAMINE TRANSPORTER 2-RELATED"/>
    <property type="match status" value="1"/>
</dbReference>
<keyword evidence="6 9" id="KW-1133">Transmembrane helix</keyword>
<dbReference type="PROSITE" id="PS50850">
    <property type="entry name" value="MFS"/>
    <property type="match status" value="1"/>
</dbReference>
<feature type="region of interest" description="Disordered" evidence="8">
    <location>
        <begin position="1"/>
        <end position="30"/>
    </location>
</feature>
<evidence type="ECO:0000256" key="7">
    <source>
        <dbReference type="ARBA" id="ARBA00023136"/>
    </source>
</evidence>
<evidence type="ECO:0000256" key="5">
    <source>
        <dbReference type="ARBA" id="ARBA00022692"/>
    </source>
</evidence>
<feature type="transmembrane region" description="Helical" evidence="9">
    <location>
        <begin position="137"/>
        <end position="154"/>
    </location>
</feature>
<protein>
    <submittedName>
        <fullName evidence="11">Putative multidrug resistance transporter, Bcr/CflA family protein</fullName>
    </submittedName>
</protein>
<keyword evidence="5 9" id="KW-0812">Transmembrane</keyword>
<dbReference type="Proteomes" id="UP000321484">
    <property type="component" value="Unassembled WGS sequence"/>
</dbReference>
<dbReference type="PROSITE" id="PS00216">
    <property type="entry name" value="SUGAR_TRANSPORT_1"/>
    <property type="match status" value="1"/>
</dbReference>
<gene>
    <name evidence="11" type="ORF">AFE02nite_13130</name>
</gene>
<evidence type="ECO:0000259" key="10">
    <source>
        <dbReference type="PROSITE" id="PS50850"/>
    </source>
</evidence>
<comment type="similarity">
    <text evidence="2">Belongs to the major facilitator superfamily. Bcr/CmlA family.</text>
</comment>
<evidence type="ECO:0000256" key="3">
    <source>
        <dbReference type="ARBA" id="ARBA00022448"/>
    </source>
</evidence>
<dbReference type="Pfam" id="PF07690">
    <property type="entry name" value="MFS_1"/>
    <property type="match status" value="1"/>
</dbReference>
<feature type="domain" description="Major facilitator superfamily (MFS) profile" evidence="10">
    <location>
        <begin position="38"/>
        <end position="422"/>
    </location>
</feature>
<dbReference type="InterPro" id="IPR005829">
    <property type="entry name" value="Sugar_transporter_CS"/>
</dbReference>
<feature type="compositionally biased region" description="Pro residues" evidence="8">
    <location>
        <begin position="1"/>
        <end position="10"/>
    </location>
</feature>
<evidence type="ECO:0000256" key="2">
    <source>
        <dbReference type="ARBA" id="ARBA00006236"/>
    </source>
</evidence>
<keyword evidence="3" id="KW-0813">Transport</keyword>
<accession>A0A511YWM8</accession>
<sequence length="440" mass="44330">MSQPPPPHAPTGPAADVADPADPSPVGSGPRVPRGAALVLVVGSLSLLPAVSTDMYLPSLPEVAADLGTSRAGAQFTITGMLVGGAVGQLLVGPFADRVGRRRPALIGIGLHVVLSLLCAVAGNITQLAALRVTQGLVTSGATVVAIAVVRDLFHGAEAARLLSRLMLVIAAAPLLAPSVGGFVAVHWGWRGVFVTLAALAAVIWAVTMAFLPETLPPERRATPGVGSVLRGYRGILRDRQFLALALLPGLGMAVIMSWVAGSSFVFQSEHGLSKPEFAVLFAVVGLSLVLGAQANAAVVRRVGPLRLLRAALPTAVVLATVLAVVAVGRLGGLAGTVVMLWLTLATLGFIQANASALAISRHGERAGTAAAVLGFVQLGVSGVLSSAVGPLGGDTAAMTGTILGALALGLVVLAVGTPAYRRGGWLAAAAQPDGRTLAR</sequence>
<evidence type="ECO:0000313" key="12">
    <source>
        <dbReference type="Proteomes" id="UP000321484"/>
    </source>
</evidence>
<dbReference type="RefSeq" id="WP_261765516.1">
    <property type="nucleotide sequence ID" value="NZ_BJYK01000002.1"/>
</dbReference>
<proteinExistence type="inferred from homology"/>
<evidence type="ECO:0000256" key="9">
    <source>
        <dbReference type="SAM" id="Phobius"/>
    </source>
</evidence>
<dbReference type="GO" id="GO:0042910">
    <property type="term" value="F:xenobiotic transmembrane transporter activity"/>
    <property type="evidence" value="ECO:0007669"/>
    <property type="project" value="InterPro"/>
</dbReference>
<evidence type="ECO:0000256" key="1">
    <source>
        <dbReference type="ARBA" id="ARBA00004651"/>
    </source>
</evidence>
<feature type="transmembrane region" description="Helical" evidence="9">
    <location>
        <begin position="192"/>
        <end position="212"/>
    </location>
</feature>
<name>A0A511YWM8_9CELL</name>
<evidence type="ECO:0000256" key="6">
    <source>
        <dbReference type="ARBA" id="ARBA00022989"/>
    </source>
</evidence>
<feature type="transmembrane region" description="Helical" evidence="9">
    <location>
        <begin position="397"/>
        <end position="417"/>
    </location>
</feature>
<dbReference type="GO" id="GO:0005886">
    <property type="term" value="C:plasma membrane"/>
    <property type="evidence" value="ECO:0007669"/>
    <property type="project" value="UniProtKB-SubCell"/>
</dbReference>
<evidence type="ECO:0000313" key="11">
    <source>
        <dbReference type="EMBL" id="GEN79579.1"/>
    </source>
</evidence>
<reference evidence="11 12" key="1">
    <citation type="submission" date="2019-07" db="EMBL/GenBank/DDBJ databases">
        <title>Whole genome shotgun sequence of Actinotalea fermentans NBRC 105374.</title>
        <authorList>
            <person name="Hosoyama A."/>
            <person name="Uohara A."/>
            <person name="Ohji S."/>
            <person name="Ichikawa N."/>
        </authorList>
    </citation>
    <scope>NUCLEOTIDE SEQUENCE [LARGE SCALE GENOMIC DNA]</scope>
    <source>
        <strain evidence="11 12">NBRC 105374</strain>
    </source>
</reference>
<evidence type="ECO:0000256" key="4">
    <source>
        <dbReference type="ARBA" id="ARBA00022475"/>
    </source>
</evidence>
<keyword evidence="12" id="KW-1185">Reference proteome</keyword>
<dbReference type="AlphaFoldDB" id="A0A511YWM8"/>
<feature type="transmembrane region" description="Helical" evidence="9">
    <location>
        <begin position="35"/>
        <end position="52"/>
    </location>
</feature>
<dbReference type="CDD" id="cd17320">
    <property type="entry name" value="MFS_MdfA_MDR_like"/>
    <property type="match status" value="1"/>
</dbReference>
<feature type="transmembrane region" description="Helical" evidence="9">
    <location>
        <begin position="311"/>
        <end position="333"/>
    </location>
</feature>
<keyword evidence="7 9" id="KW-0472">Membrane</keyword>
<dbReference type="SUPFAM" id="SSF103473">
    <property type="entry name" value="MFS general substrate transporter"/>
    <property type="match status" value="1"/>
</dbReference>
<dbReference type="InterPro" id="IPR036259">
    <property type="entry name" value="MFS_trans_sf"/>
</dbReference>
<dbReference type="EMBL" id="BJYK01000002">
    <property type="protein sequence ID" value="GEN79579.1"/>
    <property type="molecule type" value="Genomic_DNA"/>
</dbReference>
<feature type="transmembrane region" description="Helical" evidence="9">
    <location>
        <begin position="105"/>
        <end position="125"/>
    </location>
</feature>